<sequence>MQVDTSFGFNYSRESTSEESLERLEEQCDRETEEFLWGAYKFEQVDCPESDVSDEELDMEDNDDNDNFDNDDFDDCC</sequence>
<feature type="region of interest" description="Disordered" evidence="1">
    <location>
        <begin position="1"/>
        <end position="20"/>
    </location>
</feature>
<dbReference type="RefSeq" id="WP_217312842.1">
    <property type="nucleotide sequence ID" value="NZ_CP021056.1"/>
</dbReference>
<gene>
    <name evidence="2" type="ORF">B6N60_04913</name>
</gene>
<organism evidence="2 3">
    <name type="scientific">Richelia sinica FACHB-800</name>
    <dbReference type="NCBI Taxonomy" id="1357546"/>
    <lineage>
        <taxon>Bacteria</taxon>
        <taxon>Bacillati</taxon>
        <taxon>Cyanobacteriota</taxon>
        <taxon>Cyanophyceae</taxon>
        <taxon>Nostocales</taxon>
        <taxon>Nostocaceae</taxon>
        <taxon>Richelia</taxon>
    </lineage>
</organism>
<dbReference type="AlphaFoldDB" id="A0A975TCI6"/>
<protein>
    <submittedName>
        <fullName evidence="2">Uncharacterized protein</fullName>
    </submittedName>
</protein>
<evidence type="ECO:0000256" key="1">
    <source>
        <dbReference type="SAM" id="MobiDB-lite"/>
    </source>
</evidence>
<dbReference type="Proteomes" id="UP000683511">
    <property type="component" value="Chromosome"/>
</dbReference>
<keyword evidence="3" id="KW-1185">Reference proteome</keyword>
<dbReference type="KEGG" id="rsin:B6N60_04913"/>
<evidence type="ECO:0000313" key="3">
    <source>
        <dbReference type="Proteomes" id="UP000683511"/>
    </source>
</evidence>
<proteinExistence type="predicted"/>
<evidence type="ECO:0000313" key="2">
    <source>
        <dbReference type="EMBL" id="QXE26182.1"/>
    </source>
</evidence>
<accession>A0A975TCI6</accession>
<reference evidence="2" key="1">
    <citation type="submission" date="2017-04" db="EMBL/GenBank/DDBJ databases">
        <title>Genome deletions in a multicellular cyanobacterial endosymbiont for morphological adaptation in marine diatoms.</title>
        <authorList>
            <person name="Wang Y."/>
            <person name="Gao H."/>
            <person name="Li R."/>
            <person name="Xu X."/>
        </authorList>
    </citation>
    <scope>NUCLEOTIDE SEQUENCE</scope>
    <source>
        <strain evidence="2">FACHB 800</strain>
    </source>
</reference>
<feature type="region of interest" description="Disordered" evidence="1">
    <location>
        <begin position="48"/>
        <end position="77"/>
    </location>
</feature>
<dbReference type="EMBL" id="CP021056">
    <property type="protein sequence ID" value="QXE26182.1"/>
    <property type="molecule type" value="Genomic_DNA"/>
</dbReference>
<name>A0A975TCI6_9NOST</name>